<organism evidence="5 6">
    <name type="scientific">Porphyra umbilicalis</name>
    <name type="common">Purple laver</name>
    <name type="synonym">Red alga</name>
    <dbReference type="NCBI Taxonomy" id="2786"/>
    <lineage>
        <taxon>Eukaryota</taxon>
        <taxon>Rhodophyta</taxon>
        <taxon>Bangiophyceae</taxon>
        <taxon>Bangiales</taxon>
        <taxon>Bangiaceae</taxon>
        <taxon>Porphyra</taxon>
    </lineage>
</organism>
<feature type="region of interest" description="Disordered" evidence="2">
    <location>
        <begin position="796"/>
        <end position="819"/>
    </location>
</feature>
<feature type="region of interest" description="Disordered" evidence="2">
    <location>
        <begin position="228"/>
        <end position="353"/>
    </location>
</feature>
<dbReference type="GO" id="GO:0003676">
    <property type="term" value="F:nucleic acid binding"/>
    <property type="evidence" value="ECO:0007669"/>
    <property type="project" value="InterPro"/>
</dbReference>
<evidence type="ECO:0000259" key="4">
    <source>
        <dbReference type="PROSITE" id="PS50994"/>
    </source>
</evidence>
<evidence type="ECO:0000259" key="3">
    <source>
        <dbReference type="PROSITE" id="PS50158"/>
    </source>
</evidence>
<feature type="compositionally biased region" description="Low complexity" evidence="2">
    <location>
        <begin position="917"/>
        <end position="927"/>
    </location>
</feature>
<feature type="compositionally biased region" description="Gly residues" evidence="2">
    <location>
        <begin position="229"/>
        <end position="254"/>
    </location>
</feature>
<proteinExistence type="predicted"/>
<feature type="compositionally biased region" description="Low complexity" evidence="2">
    <location>
        <begin position="597"/>
        <end position="615"/>
    </location>
</feature>
<dbReference type="GO" id="GO:0008270">
    <property type="term" value="F:zinc ion binding"/>
    <property type="evidence" value="ECO:0007669"/>
    <property type="project" value="UniProtKB-KW"/>
</dbReference>
<dbReference type="GO" id="GO:0015074">
    <property type="term" value="P:DNA integration"/>
    <property type="evidence" value="ECO:0007669"/>
    <property type="project" value="InterPro"/>
</dbReference>
<dbReference type="InterPro" id="IPR001878">
    <property type="entry name" value="Znf_CCHC"/>
</dbReference>
<protein>
    <submittedName>
        <fullName evidence="5">Uncharacterized protein</fullName>
    </submittedName>
</protein>
<feature type="domain" description="Integrase catalytic" evidence="4">
    <location>
        <begin position="1015"/>
        <end position="1181"/>
    </location>
</feature>
<dbReference type="InterPro" id="IPR050951">
    <property type="entry name" value="Retrovirus_Pol_polyprotein"/>
</dbReference>
<dbReference type="InterPro" id="IPR001584">
    <property type="entry name" value="Integrase_cat-core"/>
</dbReference>
<dbReference type="PANTHER" id="PTHR37984:SF5">
    <property type="entry name" value="PROTEIN NYNRIN-LIKE"/>
    <property type="match status" value="1"/>
</dbReference>
<keyword evidence="1" id="KW-0479">Metal-binding</keyword>
<keyword evidence="6" id="KW-1185">Reference proteome</keyword>
<evidence type="ECO:0000313" key="6">
    <source>
        <dbReference type="Proteomes" id="UP000218209"/>
    </source>
</evidence>
<dbReference type="PANTHER" id="PTHR37984">
    <property type="entry name" value="PROTEIN CBG26694"/>
    <property type="match status" value="1"/>
</dbReference>
<evidence type="ECO:0000313" key="5">
    <source>
        <dbReference type="EMBL" id="OSX74679.1"/>
    </source>
</evidence>
<evidence type="ECO:0000256" key="2">
    <source>
        <dbReference type="SAM" id="MobiDB-lite"/>
    </source>
</evidence>
<dbReference type="Pfam" id="PF07727">
    <property type="entry name" value="RVT_2"/>
    <property type="match status" value="1"/>
</dbReference>
<dbReference type="Gene3D" id="3.30.420.10">
    <property type="entry name" value="Ribonuclease H-like superfamily/Ribonuclease H"/>
    <property type="match status" value="1"/>
</dbReference>
<evidence type="ECO:0000256" key="1">
    <source>
        <dbReference type="PROSITE-ProRule" id="PRU00047"/>
    </source>
</evidence>
<feature type="domain" description="CCHC-type" evidence="3">
    <location>
        <begin position="579"/>
        <end position="593"/>
    </location>
</feature>
<dbReference type="InterPro" id="IPR036397">
    <property type="entry name" value="RNaseH_sf"/>
</dbReference>
<name>A0A1X6P1D3_PORUM</name>
<dbReference type="SUPFAM" id="SSF53098">
    <property type="entry name" value="Ribonuclease H-like"/>
    <property type="match status" value="1"/>
</dbReference>
<accession>A0A1X6P1D3</accession>
<sequence length="1954" mass="198003">MAAPAVPLFPMASLDLTAPAAAPPAAASSPSVGGSGKLPVRRVLFDGPAVGPETLYSQTARHVRADHDGGVAQAAASEARRASALRAAIDDLEALYQAVTTADERTRRRLTRAALVCRRPVPAWALPGGKYWPVEAGADDERRMDQLMALGWSPAPAAPASLEAPASPVAVGADPSGAPASACVSGAPAAPVLPEAPAVPAGPDLAPVVASVPVSPPGFLAVPQAAGALGSGGGAGSAAGAGGSGGRHGAGGVPVGAADAGASDGGGRGGAGAGGRDSGGDAGRGGGGRDGSDGRGGGGRGGGGDDGGGGGGGGGWYDGGGGRGGSGGGGGGGGGGDPPFGGPGGGGGPPGPAAPVPVGALFVPASAPPPSWAGPGGFTTYCRRARVWLHTCNLLPSQQGGVLLLALSGLAAECATQLDEDLVCAEAGAAALLAHLAVTFDAPPAVKIEQASAELQACRRGSGSVAAYVVRFQSAVARCGRAGVPLPDAYLGGLLLCHSGLSHEQQVVVQVTAAHTAAVPTVPSVAELAAALDRLHGHSSAAESPAMATIHLTADEHQALLAAAQTHGSAAGRTGPIVCWHCQKEGHVRFHCPARKAGTGAAGSPASSETPGSESVAPGSALMASAVGLHPADSPDGPRVLVCTTVAGARVLAADALPAGVAIVDPGATATVVGADWLRAYLGALPSRMRRTAVRRPASVLFRFGDDRTTLAKNHWDIPVVLGGVVRRLGTHVIPGPLPLLLSRPSLRAAETVLDLTADSLWLKDRHVSIPLVVNSTGHLTINLLPSAAHAALAVSSRRVSRHRSPPRTRSSRSARAAAAEATREVAAARRMAAAAAAAQAVAAAAAADNSSAAETAAPTAAAEGTTAAAREAAVTAAAAATAAAPAPAAELPGAAAPQPSPPPAPTRPRARRRAAAARTAVRLDAPSLSGATQAASGVPQPTAPSLAGLAASNLPVTLTHLHRVYAHPGADRLIHLLRAGGLTTPASAAVARQVTVACSTCRSLRPRPARAGVTLPRPTAFNDTVALDLAELPGRGRFLHLVDLGTRLSQCVMVADKEAPTIARAVLERWVCIYGAPRCVLSDPGAEFHNELFRTLAERFNMRVETTAAQSAWSNGVCERHNGIIKHMVLSLAADYPAATFQELLSHACFAKNSLAVHGCATPFQLVTGTMPRLPSVLSDSLPAMQEGHLPTEADLARTLALLADSRAAFSRAEASQSVRRALNRRVSGDLGRVYSPGDIVRYWSQSQASARLGMHGPATVVSQAGRVVQLRHGAQTVTRNASDVQPFAAPDPLPVPAAATGMVGAALDALRRATRSPAGEAARVVLGVGAGGSDTGVPSASLSGGEALVAWVDGGAARAPADLLPGAASAARDEGWDAAVAYSILVTRREQRRRSEVPVAEAGPEFDAAKAAELLSWLEQGAYVEVPSVGQRVLSTRWVLTLKAASLPGLLPRLKARLCVRGFQDPDKHLVDSASPTVARSTVRLVLALFATMDWVPHSVDVSTAFLQGLPLDRPRPVYVRPPPEALAPDGVVWRLAKCAYGLTDAPRMWYERVRALMRALGASRSAADLGLFILVADGAVILAVAVHVDDFLYGGTVAGVALFERELRAAFSVGPVSTGSFVFTGLSITHSARTGRRAARLWVDQTAYLDSIDDIPVSATRRAAPSAAVTAAELTAYRRATGALLWAAGQTLPHLACGSAVLARHFRHALVSDLVRANLTIAAARRARGLGLRFRPVRGARCLYLYTDSSAVSLRSSAAQTGWAVFLGSTGGATAPAAPSGLPTGVVGDLVSWGSHRQRRVTHSSFAAEAFGLLQGLHAALGVSDVVRLLFSGPGGASVPVHAFIDSRSLYDALTSSARTGSKEVRAAVSDLQDHYRLGSLSSVSWLPGSHQLADSLTKPTGGRSLRAAVASGWLPLPPALVTQSAAAGGAPAWARSATVVPAPAADGWRH</sequence>
<dbReference type="Proteomes" id="UP000218209">
    <property type="component" value="Unassembled WGS sequence"/>
</dbReference>
<dbReference type="EMBL" id="KV918935">
    <property type="protein sequence ID" value="OSX74679.1"/>
    <property type="molecule type" value="Genomic_DNA"/>
</dbReference>
<dbReference type="OrthoDB" id="422839at2759"/>
<dbReference type="PROSITE" id="PS50158">
    <property type="entry name" value="ZF_CCHC"/>
    <property type="match status" value="1"/>
</dbReference>
<dbReference type="InterPro" id="IPR012337">
    <property type="entry name" value="RNaseH-like_sf"/>
</dbReference>
<keyword evidence="1" id="KW-0863">Zinc-finger</keyword>
<dbReference type="InterPro" id="IPR013103">
    <property type="entry name" value="RVT_2"/>
</dbReference>
<reference evidence="5 6" key="1">
    <citation type="submission" date="2017-03" db="EMBL/GenBank/DDBJ databases">
        <title>WGS assembly of Porphyra umbilicalis.</title>
        <authorList>
            <person name="Brawley S.H."/>
            <person name="Blouin N.A."/>
            <person name="Ficko-Blean E."/>
            <person name="Wheeler G.L."/>
            <person name="Lohr M."/>
            <person name="Goodson H.V."/>
            <person name="Jenkins J.W."/>
            <person name="Blaby-Haas C.E."/>
            <person name="Helliwell K.E."/>
            <person name="Chan C."/>
            <person name="Marriage T."/>
            <person name="Bhattacharya D."/>
            <person name="Klein A.S."/>
            <person name="Badis Y."/>
            <person name="Brodie J."/>
            <person name="Cao Y."/>
            <person name="Collen J."/>
            <person name="Dittami S.M."/>
            <person name="Gachon C.M."/>
            <person name="Green B.R."/>
            <person name="Karpowicz S."/>
            <person name="Kim J.W."/>
            <person name="Kudahl U."/>
            <person name="Lin S."/>
            <person name="Michel G."/>
            <person name="Mittag M."/>
            <person name="Olson B.J."/>
            <person name="Pangilinan J."/>
            <person name="Peng Y."/>
            <person name="Qiu H."/>
            <person name="Shu S."/>
            <person name="Singer J.T."/>
            <person name="Smith A.G."/>
            <person name="Sprecher B.N."/>
            <person name="Wagner V."/>
            <person name="Wang W."/>
            <person name="Wang Z.-Y."/>
            <person name="Yan J."/>
            <person name="Yarish C."/>
            <person name="Zoeuner-Riek S."/>
            <person name="Zhuang Y."/>
            <person name="Zou Y."/>
            <person name="Lindquist E.A."/>
            <person name="Grimwood J."/>
            <person name="Barry K."/>
            <person name="Rokhsar D.S."/>
            <person name="Schmutz J."/>
            <person name="Stiller J.W."/>
            <person name="Grossman A.R."/>
            <person name="Prochnik S.E."/>
        </authorList>
    </citation>
    <scope>NUCLEOTIDE SEQUENCE [LARGE SCALE GENOMIC DNA]</scope>
    <source>
        <strain evidence="5">4086291</strain>
    </source>
</reference>
<gene>
    <name evidence="5" type="ORF">BU14_0273s0004</name>
</gene>
<feature type="region of interest" description="Disordered" evidence="2">
    <location>
        <begin position="597"/>
        <end position="618"/>
    </location>
</feature>
<feature type="region of interest" description="Disordered" evidence="2">
    <location>
        <begin position="890"/>
        <end position="943"/>
    </location>
</feature>
<dbReference type="PROSITE" id="PS50994">
    <property type="entry name" value="INTEGRASE"/>
    <property type="match status" value="1"/>
</dbReference>
<keyword evidence="1" id="KW-0862">Zinc</keyword>
<feature type="compositionally biased region" description="Basic residues" evidence="2">
    <location>
        <begin position="799"/>
        <end position="813"/>
    </location>
</feature>
<feature type="compositionally biased region" description="Gly residues" evidence="2">
    <location>
        <begin position="263"/>
        <end position="348"/>
    </location>
</feature>